<evidence type="ECO:0000256" key="4">
    <source>
        <dbReference type="ARBA" id="ARBA00023163"/>
    </source>
</evidence>
<comment type="caution">
    <text evidence="6">The sequence shown here is derived from an EMBL/GenBank/DDBJ whole genome shotgun (WGS) entry which is preliminary data.</text>
</comment>
<dbReference type="Proteomes" id="UP001500058">
    <property type="component" value="Unassembled WGS sequence"/>
</dbReference>
<dbReference type="InterPro" id="IPR000847">
    <property type="entry name" value="LysR_HTH_N"/>
</dbReference>
<organism evidence="6 7">
    <name type="scientific">Streptomyces glaucosporus</name>
    <dbReference type="NCBI Taxonomy" id="284044"/>
    <lineage>
        <taxon>Bacteria</taxon>
        <taxon>Bacillati</taxon>
        <taxon>Actinomycetota</taxon>
        <taxon>Actinomycetes</taxon>
        <taxon>Kitasatosporales</taxon>
        <taxon>Streptomycetaceae</taxon>
        <taxon>Streptomyces</taxon>
    </lineage>
</organism>
<keyword evidence="3" id="KW-0238">DNA-binding</keyword>
<evidence type="ECO:0000256" key="3">
    <source>
        <dbReference type="ARBA" id="ARBA00023125"/>
    </source>
</evidence>
<dbReference type="SUPFAM" id="SSF53850">
    <property type="entry name" value="Periplasmic binding protein-like II"/>
    <property type="match status" value="1"/>
</dbReference>
<dbReference type="SUPFAM" id="SSF46785">
    <property type="entry name" value="Winged helix' DNA-binding domain"/>
    <property type="match status" value="1"/>
</dbReference>
<dbReference type="PANTHER" id="PTHR30346">
    <property type="entry name" value="TRANSCRIPTIONAL DUAL REGULATOR HCAR-RELATED"/>
    <property type="match status" value="1"/>
</dbReference>
<dbReference type="EMBL" id="BAAATJ010000015">
    <property type="protein sequence ID" value="GAA2403813.1"/>
    <property type="molecule type" value="Genomic_DNA"/>
</dbReference>
<evidence type="ECO:0000313" key="7">
    <source>
        <dbReference type="Proteomes" id="UP001500058"/>
    </source>
</evidence>
<dbReference type="InterPro" id="IPR036388">
    <property type="entry name" value="WH-like_DNA-bd_sf"/>
</dbReference>
<proteinExistence type="inferred from homology"/>
<dbReference type="InterPro" id="IPR036390">
    <property type="entry name" value="WH_DNA-bd_sf"/>
</dbReference>
<dbReference type="Gene3D" id="3.40.190.10">
    <property type="entry name" value="Periplasmic binding protein-like II"/>
    <property type="match status" value="2"/>
</dbReference>
<evidence type="ECO:0000256" key="2">
    <source>
        <dbReference type="ARBA" id="ARBA00023015"/>
    </source>
</evidence>
<sequence>MPYMIDLRRLRVLRAVAHYGTVTAAARALHFTPSAASQQIRQLGRELGVDLLEPHGRRVRLTPAARTLLEHADAIEARWEQAESELCAQDGEPAGLLRVCGFPVAVSTLLAPTAAALRDRHPRLTVRITETEPHGSFDLLFEREADLAIVEAVPGAPPPGDARFDQRPLLDDPFDLVVPDTHPLARRRRVDLAEAAGEDWVVPLPDSTCHAHTLTACGAAGFTPAIAHHALAWEAIAALVAHRLGVALVPRLAHLPPHLPVVRVPCAGNPSRRLLTCTRRGGRERPAVAAALEELRRIAPAAV</sequence>
<name>A0ABN3IHB1_9ACTN</name>
<protein>
    <submittedName>
        <fullName evidence="6">LysR family transcriptional regulator</fullName>
    </submittedName>
</protein>
<evidence type="ECO:0000256" key="1">
    <source>
        <dbReference type="ARBA" id="ARBA00009437"/>
    </source>
</evidence>
<evidence type="ECO:0000313" key="6">
    <source>
        <dbReference type="EMBL" id="GAA2403813.1"/>
    </source>
</evidence>
<comment type="similarity">
    <text evidence="1">Belongs to the LysR transcriptional regulatory family.</text>
</comment>
<evidence type="ECO:0000259" key="5">
    <source>
        <dbReference type="PROSITE" id="PS50931"/>
    </source>
</evidence>
<keyword evidence="4" id="KW-0804">Transcription</keyword>
<dbReference type="Pfam" id="PF00126">
    <property type="entry name" value="HTH_1"/>
    <property type="match status" value="1"/>
</dbReference>
<gene>
    <name evidence="6" type="ORF">GCM10010420_33920</name>
</gene>
<reference evidence="6 7" key="1">
    <citation type="journal article" date="2019" name="Int. J. Syst. Evol. Microbiol.">
        <title>The Global Catalogue of Microorganisms (GCM) 10K type strain sequencing project: providing services to taxonomists for standard genome sequencing and annotation.</title>
        <authorList>
            <consortium name="The Broad Institute Genomics Platform"/>
            <consortium name="The Broad Institute Genome Sequencing Center for Infectious Disease"/>
            <person name="Wu L."/>
            <person name="Ma J."/>
        </authorList>
    </citation>
    <scope>NUCLEOTIDE SEQUENCE [LARGE SCALE GENOMIC DNA]</scope>
    <source>
        <strain evidence="6 7">JCM 6921</strain>
    </source>
</reference>
<feature type="domain" description="HTH lysR-type" evidence="5">
    <location>
        <begin position="5"/>
        <end position="62"/>
    </location>
</feature>
<keyword evidence="2" id="KW-0805">Transcription regulation</keyword>
<dbReference type="Gene3D" id="1.10.10.10">
    <property type="entry name" value="Winged helix-like DNA-binding domain superfamily/Winged helix DNA-binding domain"/>
    <property type="match status" value="1"/>
</dbReference>
<dbReference type="CDD" id="cd08423">
    <property type="entry name" value="PBP2_LTTR_like_6"/>
    <property type="match status" value="1"/>
</dbReference>
<dbReference type="PROSITE" id="PS50931">
    <property type="entry name" value="HTH_LYSR"/>
    <property type="match status" value="1"/>
</dbReference>
<keyword evidence="7" id="KW-1185">Reference proteome</keyword>
<dbReference type="PANTHER" id="PTHR30346:SF29">
    <property type="entry name" value="LYSR SUBSTRATE-BINDING"/>
    <property type="match status" value="1"/>
</dbReference>
<accession>A0ABN3IHB1</accession>
<dbReference type="InterPro" id="IPR005119">
    <property type="entry name" value="LysR_subst-bd"/>
</dbReference>
<dbReference type="Pfam" id="PF03466">
    <property type="entry name" value="LysR_substrate"/>
    <property type="match status" value="1"/>
</dbReference>